<feature type="domain" description="PDZ" evidence="1">
    <location>
        <begin position="475"/>
        <end position="529"/>
    </location>
</feature>
<dbReference type="InterPro" id="IPR007963">
    <property type="entry name" value="Peptidase_M61_catalytic"/>
</dbReference>
<dbReference type="PIRSF" id="PIRSF016493">
    <property type="entry name" value="Glycyl_aminpptds"/>
    <property type="match status" value="1"/>
</dbReference>
<dbReference type="InterPro" id="IPR040756">
    <property type="entry name" value="Peptidase_M61_N"/>
</dbReference>
<dbReference type="AlphaFoldDB" id="A0A3A6U0G3"/>
<accession>A0A3A6U0G3</accession>
<dbReference type="Pfam" id="PF17899">
    <property type="entry name" value="Peptidase_M61_N"/>
    <property type="match status" value="1"/>
</dbReference>
<dbReference type="Gene3D" id="1.10.390.10">
    <property type="entry name" value="Neutral Protease Domain 2"/>
    <property type="match status" value="1"/>
</dbReference>
<evidence type="ECO:0000259" key="1">
    <source>
        <dbReference type="PROSITE" id="PS50106"/>
    </source>
</evidence>
<reference evidence="2 3" key="1">
    <citation type="submission" date="2018-09" db="EMBL/GenBank/DDBJ databases">
        <title>Phylogeny of the Shewanellaceae, and recommendation for two new genera, Pseudoshewanella and Parashewanella.</title>
        <authorList>
            <person name="Wang G."/>
        </authorList>
    </citation>
    <scope>NUCLEOTIDE SEQUENCE [LARGE SCALE GENOMIC DNA]</scope>
    <source>
        <strain evidence="2 3">KCTC 22492</strain>
    </source>
</reference>
<protein>
    <submittedName>
        <fullName evidence="2">M61 family peptidase</fullName>
    </submittedName>
</protein>
<dbReference type="InterPro" id="IPR036034">
    <property type="entry name" value="PDZ_sf"/>
</dbReference>
<dbReference type="Gene3D" id="2.60.40.3650">
    <property type="match status" value="1"/>
</dbReference>
<dbReference type="OrthoDB" id="9778516at2"/>
<dbReference type="Pfam" id="PF05299">
    <property type="entry name" value="Peptidase_M61"/>
    <property type="match status" value="1"/>
</dbReference>
<dbReference type="SUPFAM" id="SSF50156">
    <property type="entry name" value="PDZ domain-like"/>
    <property type="match status" value="1"/>
</dbReference>
<dbReference type="PROSITE" id="PS50106">
    <property type="entry name" value="PDZ"/>
    <property type="match status" value="1"/>
</dbReference>
<comment type="caution">
    <text evidence="2">The sequence shown here is derived from an EMBL/GenBank/DDBJ whole genome shotgun (WGS) entry which is preliminary data.</text>
</comment>
<proteinExistence type="predicted"/>
<dbReference type="SMART" id="SM00228">
    <property type="entry name" value="PDZ"/>
    <property type="match status" value="1"/>
</dbReference>
<dbReference type="InterPro" id="IPR027268">
    <property type="entry name" value="Peptidase_M4/M1_CTD_sf"/>
</dbReference>
<dbReference type="Gene3D" id="2.30.42.10">
    <property type="match status" value="1"/>
</dbReference>
<dbReference type="InterPro" id="IPR024191">
    <property type="entry name" value="Peptidase_M61"/>
</dbReference>
<keyword evidence="3" id="KW-1185">Reference proteome</keyword>
<name>A0A3A6U0G3_9GAMM</name>
<dbReference type="Proteomes" id="UP000273022">
    <property type="component" value="Unassembled WGS sequence"/>
</dbReference>
<dbReference type="EMBL" id="QYYH01000039">
    <property type="protein sequence ID" value="RJY17568.1"/>
    <property type="molecule type" value="Genomic_DNA"/>
</dbReference>
<gene>
    <name evidence="2" type="ORF">D5R81_08075</name>
</gene>
<evidence type="ECO:0000313" key="3">
    <source>
        <dbReference type="Proteomes" id="UP000273022"/>
    </source>
</evidence>
<sequence>MKTKEFSVDFTRFAWLTASTLISASSFAQVEYHIDLTQPDHHLAQVEVQFPKTASDKLTINLPVWRTGKYQVQPISDGVRNFVAKDNEGNVLSWERTETGEWQVDLSKPTQVTVNYQLYANELGQRTRHISSTHAYLDSSAVFMYSPEYRDEEITVGLSVPKTWKSYSGLEYGDNKHSFVAPNYDVLVDSPIETGISQHRSFSADGRDYELVVWGQGNYDIEQIVTDLKKISGEAERLWDDYPFKRYVYIVHATSGARGATEHLNSTVIQLPRFMFRERKDYLRFISTASHEFVHTWNVKAYRPAPIATYDYQHETVTDLLWLAEGSTSYFQNQLLLSGGIMKPKEFFEDLAKRVNANQKKPGKIVQSVKEASTGKWAARGGDYAHNNSVNIYSEGYMASLALDFSILQQTKLDKSYRDVHRNLYRDYKLPKGYTADDIKAIATKLTGESYDDWWQQHIESPLTIDFDELLAHAGLKVNTGDKQKVDAGMSLDGRHNSLKLGRVQKGGPAWSAGIVFGDEIVAINGLKVTAKGFKKRLEDFKAGDKLEITLFSDDQLKTVTLTLAEQAKDKLKITAVKSPSKQQKAFLEAWLGIDWPFDEEGKFKK</sequence>
<dbReference type="RefSeq" id="WP_121853154.1">
    <property type="nucleotide sequence ID" value="NZ_CP037952.1"/>
</dbReference>
<dbReference type="SUPFAM" id="SSF55486">
    <property type="entry name" value="Metalloproteases ('zincins'), catalytic domain"/>
    <property type="match status" value="1"/>
</dbReference>
<dbReference type="InterPro" id="IPR001478">
    <property type="entry name" value="PDZ"/>
</dbReference>
<organism evidence="2 3">
    <name type="scientific">Parashewanella spongiae</name>
    <dbReference type="NCBI Taxonomy" id="342950"/>
    <lineage>
        <taxon>Bacteria</taxon>
        <taxon>Pseudomonadati</taxon>
        <taxon>Pseudomonadota</taxon>
        <taxon>Gammaproteobacteria</taxon>
        <taxon>Alteromonadales</taxon>
        <taxon>Shewanellaceae</taxon>
        <taxon>Parashewanella</taxon>
    </lineage>
</organism>
<evidence type="ECO:0000313" key="2">
    <source>
        <dbReference type="EMBL" id="RJY17568.1"/>
    </source>
</evidence>